<feature type="compositionally biased region" description="Polar residues" evidence="1">
    <location>
        <begin position="89"/>
        <end position="123"/>
    </location>
</feature>
<dbReference type="OrthoDB" id="5404004at2759"/>
<feature type="compositionally biased region" description="Low complexity" evidence="1">
    <location>
        <begin position="442"/>
        <end position="453"/>
    </location>
</feature>
<evidence type="ECO:0000256" key="1">
    <source>
        <dbReference type="SAM" id="MobiDB-lite"/>
    </source>
</evidence>
<feature type="compositionally biased region" description="Polar residues" evidence="1">
    <location>
        <begin position="475"/>
        <end position="494"/>
    </location>
</feature>
<proteinExistence type="predicted"/>
<evidence type="ECO:0000313" key="5">
    <source>
        <dbReference type="Proteomes" id="UP000784919"/>
    </source>
</evidence>
<reference evidence="3 4" key="1">
    <citation type="journal article" date="2020" name="bioRxiv">
        <title>Whole genome comparisons of ergot fungi reveals the divergence and evolution of species within the genus Claviceps are the result of varying mechanisms driving genome evolution and host range expansion.</title>
        <authorList>
            <person name="Wyka S.A."/>
            <person name="Mondo S.J."/>
            <person name="Liu M."/>
            <person name="Dettman J."/>
            <person name="Nalam V."/>
            <person name="Broders K.D."/>
        </authorList>
    </citation>
    <scope>NUCLEOTIDE SEQUENCE</scope>
    <source>
        <strain evidence="3">CCC 1102</strain>
        <strain evidence="2 4">LM583</strain>
    </source>
</reference>
<keyword evidence="4" id="KW-1185">Reference proteome</keyword>
<feature type="region of interest" description="Disordered" evidence="1">
    <location>
        <begin position="309"/>
        <end position="502"/>
    </location>
</feature>
<feature type="compositionally biased region" description="Basic and acidic residues" evidence="1">
    <location>
        <begin position="255"/>
        <end position="265"/>
    </location>
</feature>
<feature type="compositionally biased region" description="Low complexity" evidence="1">
    <location>
        <begin position="159"/>
        <end position="196"/>
    </location>
</feature>
<accession>A0A9P7MWR9</accession>
<protein>
    <submittedName>
        <fullName evidence="3">Uncharacterized protein</fullName>
    </submittedName>
</protein>
<evidence type="ECO:0000313" key="3">
    <source>
        <dbReference type="EMBL" id="KAG5972271.1"/>
    </source>
</evidence>
<dbReference type="EMBL" id="SRPR01000038">
    <property type="protein sequence ID" value="KAG5964657.1"/>
    <property type="molecule type" value="Genomic_DNA"/>
</dbReference>
<evidence type="ECO:0000313" key="2">
    <source>
        <dbReference type="EMBL" id="KAG5964657.1"/>
    </source>
</evidence>
<dbReference type="Proteomes" id="UP000784919">
    <property type="component" value="Unassembled WGS sequence"/>
</dbReference>
<sequence length="582" mass="62887">MTSKGHGGAPIDEVGGMGIIAIGMALGSPALDHNVFSAQPQVITTVSAPKECEPDEQLPKDGGLVRTKSKKWGFLGRSKSMRAKFADRSQVQHPSLPLQATVTRTISNTVSSRETPSDSLQDAPSSPPRRPIERSLTEPASSRRRRRPPPVNPPPAYPPLANSPLDKPSSAHLSPAHSSSAHPSSAHPSPAYLSPAQPSPAHPSPAYSSPAYLSPAHSSPAQLSPAQLSPANAPPAIPSYESFQNHTRHPQTSRKPPEKPSREALLDVEIPDITLERYSVMFASLLDRRGTASLLSRRQNTHDKIQALKEEDGEDSALQPEVAVPQRKSSFDGNSPSLLPLRLGSGQSSSKTSPNPSPALTRHSNDAVSDVEKPNSEKPPAPHIVRLASVRGRNPKVPLTIQKSEDGRPQLRSKFHIPSPKYDSTASRPKLLFDDVVDESARQQAPSRSPSRRNGLNALTESDNASPAPRHQRPRLSNYTHTSGGHSSSNVSQASLSELSEEETLEVEAGVVEDAVQVSIARQISVSRDQRHLLGPLRMHPVNGKFAVETTNSTPRLIDAKKDTLAPLAKFRKNERVRPMVR</sequence>
<feature type="region of interest" description="Disordered" evidence="1">
    <location>
        <begin position="84"/>
        <end position="270"/>
    </location>
</feature>
<feature type="compositionally biased region" description="Low complexity" evidence="1">
    <location>
        <begin position="335"/>
        <end position="350"/>
    </location>
</feature>
<feature type="compositionally biased region" description="Low complexity" evidence="1">
    <location>
        <begin position="204"/>
        <end position="221"/>
    </location>
</feature>
<evidence type="ECO:0000313" key="4">
    <source>
        <dbReference type="Proteomes" id="UP000742024"/>
    </source>
</evidence>
<dbReference type="AlphaFoldDB" id="A0A9P7MWR9"/>
<organism evidence="3 5">
    <name type="scientific">Claviceps arundinis</name>
    <dbReference type="NCBI Taxonomy" id="1623583"/>
    <lineage>
        <taxon>Eukaryota</taxon>
        <taxon>Fungi</taxon>
        <taxon>Dikarya</taxon>
        <taxon>Ascomycota</taxon>
        <taxon>Pezizomycotina</taxon>
        <taxon>Sordariomycetes</taxon>
        <taxon>Hypocreomycetidae</taxon>
        <taxon>Hypocreales</taxon>
        <taxon>Clavicipitaceae</taxon>
        <taxon>Claviceps</taxon>
    </lineage>
</organism>
<comment type="caution">
    <text evidence="3">The sequence shown here is derived from an EMBL/GenBank/DDBJ whole genome shotgun (WGS) entry which is preliminary data.</text>
</comment>
<dbReference type="EMBL" id="SRPS01000048">
    <property type="protein sequence ID" value="KAG5972271.1"/>
    <property type="molecule type" value="Genomic_DNA"/>
</dbReference>
<name>A0A9P7MWR9_9HYPO</name>
<gene>
    <name evidence="3" type="ORF">E4U56_006156</name>
    <name evidence="2" type="ORF">E4U57_004928</name>
</gene>
<dbReference type="Proteomes" id="UP000742024">
    <property type="component" value="Unassembled WGS sequence"/>
</dbReference>
<feature type="compositionally biased region" description="Pro residues" evidence="1">
    <location>
        <begin position="149"/>
        <end position="158"/>
    </location>
</feature>